<dbReference type="PANTHER" id="PTHR43390:SF1">
    <property type="entry name" value="CHLOROPLAST PROCESSING PEPTIDASE"/>
    <property type="match status" value="1"/>
</dbReference>
<feature type="compositionally biased region" description="Basic and acidic residues" evidence="8">
    <location>
        <begin position="29"/>
        <end position="58"/>
    </location>
</feature>
<dbReference type="InterPro" id="IPR036286">
    <property type="entry name" value="LexA/Signal_pep-like_sf"/>
</dbReference>
<dbReference type="EC" id="3.4.21.89" evidence="4 7"/>
<name>A0A223SAJ6_9ACTN</name>
<dbReference type="NCBIfam" id="TIGR02227">
    <property type="entry name" value="sigpep_I_bact"/>
    <property type="match status" value="1"/>
</dbReference>
<evidence type="ECO:0000256" key="6">
    <source>
        <dbReference type="PIRSR" id="PIRSR600223-1"/>
    </source>
</evidence>
<evidence type="ECO:0000313" key="11">
    <source>
        <dbReference type="Proteomes" id="UP000215005"/>
    </source>
</evidence>
<dbReference type="RefSeq" id="WP_017620399.1">
    <property type="nucleotide sequence ID" value="NZ_ANBG01000313.1"/>
</dbReference>
<evidence type="ECO:0000256" key="8">
    <source>
        <dbReference type="SAM" id="MobiDB-lite"/>
    </source>
</evidence>
<dbReference type="CDD" id="cd06530">
    <property type="entry name" value="S26_SPase_I"/>
    <property type="match status" value="1"/>
</dbReference>
<dbReference type="GO" id="GO:0005886">
    <property type="term" value="C:plasma membrane"/>
    <property type="evidence" value="ECO:0007669"/>
    <property type="project" value="UniProtKB-SubCell"/>
</dbReference>
<keyword evidence="7" id="KW-0645">Protease</keyword>
<organism evidence="10 11">
    <name type="scientific">Nocardiopsis gilva YIM 90087</name>
    <dbReference type="NCBI Taxonomy" id="1235441"/>
    <lineage>
        <taxon>Bacteria</taxon>
        <taxon>Bacillati</taxon>
        <taxon>Actinomycetota</taxon>
        <taxon>Actinomycetes</taxon>
        <taxon>Streptosporangiales</taxon>
        <taxon>Nocardiopsidaceae</taxon>
        <taxon>Nocardiopsis</taxon>
    </lineage>
</organism>
<keyword evidence="7" id="KW-0812">Transmembrane</keyword>
<evidence type="ECO:0000256" key="2">
    <source>
        <dbReference type="ARBA" id="ARBA00004401"/>
    </source>
</evidence>
<dbReference type="Pfam" id="PF10502">
    <property type="entry name" value="Peptidase_S26"/>
    <property type="match status" value="1"/>
</dbReference>
<sequence>MLNDERDPSSESHGPVARSSGAHTHPWTHRADNAEDHDTTDSRKGEEQGGKEKEKDGKKQRSFWKELPVLLVIGLLLAFVIKTWVVEPYYVPSGSMENTLLIGDRVFVNKLAYATRDIERGEVIVFDGRESWDAVEGAETSSGFLTSVADFAGMSPNRKDYTKRVIGLPGDTVECCDEKGRISINGEPIDEPYLFPESRESHEKFGPVTVGKGRLWVMGDHRAISLDSRGHAEPGEDGTIPISSVAGPAFLIHWPLDRISTLSTPKNAFANVPAP</sequence>
<dbReference type="InterPro" id="IPR000223">
    <property type="entry name" value="Pept_S26A_signal_pept_1"/>
</dbReference>
<dbReference type="AlphaFoldDB" id="A0A223SAJ6"/>
<dbReference type="Gene3D" id="2.10.109.10">
    <property type="entry name" value="Umud Fragment, subunit A"/>
    <property type="match status" value="1"/>
</dbReference>
<reference evidence="10 11" key="1">
    <citation type="submission" date="2017-08" db="EMBL/GenBank/DDBJ databases">
        <title>The complete genome sequence of Nocardiopsis gilva YIM 90087.</title>
        <authorList>
            <person name="Yin M."/>
            <person name="Tang S."/>
        </authorList>
    </citation>
    <scope>NUCLEOTIDE SEQUENCE [LARGE SCALE GENOMIC DNA]</scope>
    <source>
        <strain evidence="10 11">YIM 90087</strain>
    </source>
</reference>
<dbReference type="PANTHER" id="PTHR43390">
    <property type="entry name" value="SIGNAL PEPTIDASE I"/>
    <property type="match status" value="1"/>
</dbReference>
<feature type="domain" description="Peptidase S26" evidence="9">
    <location>
        <begin position="66"/>
        <end position="254"/>
    </location>
</feature>
<dbReference type="OrthoDB" id="9815782at2"/>
<keyword evidence="7" id="KW-0472">Membrane</keyword>
<evidence type="ECO:0000256" key="7">
    <source>
        <dbReference type="RuleBase" id="RU362042"/>
    </source>
</evidence>
<comment type="catalytic activity">
    <reaction evidence="1 7">
        <text>Cleavage of hydrophobic, N-terminal signal or leader sequences from secreted and periplasmic proteins.</text>
        <dbReference type="EC" id="3.4.21.89"/>
    </reaction>
</comment>
<protein>
    <recommendedName>
        <fullName evidence="4 7">Signal peptidase I</fullName>
        <ecNumber evidence="4 7">3.4.21.89</ecNumber>
    </recommendedName>
</protein>
<feature type="active site" evidence="6">
    <location>
        <position position="95"/>
    </location>
</feature>
<gene>
    <name evidence="10" type="primary">lepB</name>
    <name evidence="10" type="ORF">CDO52_22095</name>
</gene>
<dbReference type="Proteomes" id="UP000215005">
    <property type="component" value="Chromosome"/>
</dbReference>
<dbReference type="KEGG" id="ngv:CDO52_22095"/>
<dbReference type="PROSITE" id="PS00761">
    <property type="entry name" value="SPASE_I_3"/>
    <property type="match status" value="1"/>
</dbReference>
<proteinExistence type="inferred from homology"/>
<evidence type="ECO:0000256" key="5">
    <source>
        <dbReference type="ARBA" id="ARBA00022801"/>
    </source>
</evidence>
<dbReference type="GO" id="GO:0009003">
    <property type="term" value="F:signal peptidase activity"/>
    <property type="evidence" value="ECO:0007669"/>
    <property type="project" value="UniProtKB-EC"/>
</dbReference>
<evidence type="ECO:0000256" key="4">
    <source>
        <dbReference type="ARBA" id="ARBA00013208"/>
    </source>
</evidence>
<dbReference type="GO" id="GO:0004252">
    <property type="term" value="F:serine-type endopeptidase activity"/>
    <property type="evidence" value="ECO:0007669"/>
    <property type="project" value="InterPro"/>
</dbReference>
<evidence type="ECO:0000259" key="9">
    <source>
        <dbReference type="Pfam" id="PF10502"/>
    </source>
</evidence>
<dbReference type="GO" id="GO:0006465">
    <property type="term" value="P:signal peptide processing"/>
    <property type="evidence" value="ECO:0007669"/>
    <property type="project" value="InterPro"/>
</dbReference>
<accession>A0A223SAJ6</accession>
<dbReference type="PRINTS" id="PR00727">
    <property type="entry name" value="LEADERPTASE"/>
</dbReference>
<evidence type="ECO:0000256" key="3">
    <source>
        <dbReference type="ARBA" id="ARBA00009370"/>
    </source>
</evidence>
<dbReference type="SUPFAM" id="SSF51306">
    <property type="entry name" value="LexA/Signal peptidase"/>
    <property type="match status" value="1"/>
</dbReference>
<feature type="transmembrane region" description="Helical" evidence="7">
    <location>
        <begin position="67"/>
        <end position="86"/>
    </location>
</feature>
<keyword evidence="11" id="KW-1185">Reference proteome</keyword>
<keyword evidence="7" id="KW-1133">Transmembrane helix</keyword>
<comment type="subcellular location">
    <subcellularLocation>
        <location evidence="2">Cell membrane</location>
        <topology evidence="2">Single-pass type II membrane protein</topology>
    </subcellularLocation>
    <subcellularLocation>
        <location evidence="7">Membrane</location>
        <topology evidence="7">Single-pass type II membrane protein</topology>
    </subcellularLocation>
</comment>
<comment type="similarity">
    <text evidence="3 7">Belongs to the peptidase S26 family.</text>
</comment>
<evidence type="ECO:0000313" key="10">
    <source>
        <dbReference type="EMBL" id="ASU85123.1"/>
    </source>
</evidence>
<dbReference type="InterPro" id="IPR019758">
    <property type="entry name" value="Pept_S26A_signal_pept_1_CS"/>
</dbReference>
<dbReference type="EMBL" id="CP022753">
    <property type="protein sequence ID" value="ASU85123.1"/>
    <property type="molecule type" value="Genomic_DNA"/>
</dbReference>
<evidence type="ECO:0000256" key="1">
    <source>
        <dbReference type="ARBA" id="ARBA00000677"/>
    </source>
</evidence>
<dbReference type="InterPro" id="IPR019533">
    <property type="entry name" value="Peptidase_S26"/>
</dbReference>
<feature type="compositionally biased region" description="Basic and acidic residues" evidence="8">
    <location>
        <begin position="1"/>
        <end position="10"/>
    </location>
</feature>
<feature type="active site" evidence="6">
    <location>
        <position position="163"/>
    </location>
</feature>
<keyword evidence="5 7" id="KW-0378">Hydrolase</keyword>
<feature type="region of interest" description="Disordered" evidence="8">
    <location>
        <begin position="1"/>
        <end position="58"/>
    </location>
</feature>